<dbReference type="AlphaFoldDB" id="A0A3B0WL98"/>
<name>A0A3B0WL98_9ZZZZ</name>
<dbReference type="InterPro" id="IPR036390">
    <property type="entry name" value="WH_DNA-bd_sf"/>
</dbReference>
<keyword evidence="4" id="KW-0804">Transcription</keyword>
<dbReference type="PRINTS" id="PR00039">
    <property type="entry name" value="HTHLYSR"/>
</dbReference>
<reference evidence="6" key="1">
    <citation type="submission" date="2018-06" db="EMBL/GenBank/DDBJ databases">
        <authorList>
            <person name="Zhirakovskaya E."/>
        </authorList>
    </citation>
    <scope>NUCLEOTIDE SEQUENCE</scope>
</reference>
<dbReference type="Pfam" id="PF03466">
    <property type="entry name" value="LysR_substrate"/>
    <property type="match status" value="1"/>
</dbReference>
<dbReference type="SUPFAM" id="SSF46785">
    <property type="entry name" value="Winged helix' DNA-binding domain"/>
    <property type="match status" value="1"/>
</dbReference>
<proteinExistence type="inferred from homology"/>
<dbReference type="Gene3D" id="1.10.10.10">
    <property type="entry name" value="Winged helix-like DNA-binding domain superfamily/Winged helix DNA-binding domain"/>
    <property type="match status" value="1"/>
</dbReference>
<dbReference type="InterPro" id="IPR058163">
    <property type="entry name" value="LysR-type_TF_proteobact-type"/>
</dbReference>
<dbReference type="InterPro" id="IPR000847">
    <property type="entry name" value="LysR_HTH_N"/>
</dbReference>
<dbReference type="PANTHER" id="PTHR30537:SF5">
    <property type="entry name" value="HTH-TYPE TRANSCRIPTIONAL ACTIVATOR TTDR-RELATED"/>
    <property type="match status" value="1"/>
</dbReference>
<comment type="similarity">
    <text evidence="1">Belongs to the LysR transcriptional regulatory family.</text>
</comment>
<dbReference type="GO" id="GO:0003700">
    <property type="term" value="F:DNA-binding transcription factor activity"/>
    <property type="evidence" value="ECO:0007669"/>
    <property type="project" value="InterPro"/>
</dbReference>
<dbReference type="PROSITE" id="PS50931">
    <property type="entry name" value="HTH_LYSR"/>
    <property type="match status" value="1"/>
</dbReference>
<dbReference type="EMBL" id="UOFA01000170">
    <property type="protein sequence ID" value="VAW45236.1"/>
    <property type="molecule type" value="Genomic_DNA"/>
</dbReference>
<accession>A0A3B0WL98</accession>
<dbReference type="PANTHER" id="PTHR30537">
    <property type="entry name" value="HTH-TYPE TRANSCRIPTIONAL REGULATOR"/>
    <property type="match status" value="1"/>
</dbReference>
<dbReference type="SUPFAM" id="SSF53850">
    <property type="entry name" value="Periplasmic binding protein-like II"/>
    <property type="match status" value="1"/>
</dbReference>
<dbReference type="InterPro" id="IPR005119">
    <property type="entry name" value="LysR_subst-bd"/>
</dbReference>
<dbReference type="InterPro" id="IPR036388">
    <property type="entry name" value="WH-like_DNA-bd_sf"/>
</dbReference>
<sequence length="301" mass="33694">MNLFEDMQAFVRVVEAGSITQAAEQLNTVKSAVSQRLNRLETRLGIQLLSRTTRTQKLTEAGRAYYQDSIRILDDVNEAEANVQQENQALAGRINLAAPLSFGLNHLSQAIRQFSDIHPEVVFNVDFNDRKVDLVNDGFDLAIRIARLSDSTLVAKKISHIQIVLCASPEYLVKHGAPEHPNDLLSGHHKLKYSSSPDIWQFKDGNKSIKIKIPSVLNSNNGDFLHEAAIDGKGLIMSPDFICYKAIKTGQLIPVLCPFISDNLINAYAVYPQNRYLPVRVKKLIGFLSAYFGDTPYWKVL</sequence>
<evidence type="ECO:0000256" key="1">
    <source>
        <dbReference type="ARBA" id="ARBA00009437"/>
    </source>
</evidence>
<dbReference type="GO" id="GO:0003677">
    <property type="term" value="F:DNA binding"/>
    <property type="evidence" value="ECO:0007669"/>
    <property type="project" value="UniProtKB-KW"/>
</dbReference>
<organism evidence="6">
    <name type="scientific">hydrothermal vent metagenome</name>
    <dbReference type="NCBI Taxonomy" id="652676"/>
    <lineage>
        <taxon>unclassified sequences</taxon>
        <taxon>metagenomes</taxon>
        <taxon>ecological metagenomes</taxon>
    </lineage>
</organism>
<dbReference type="FunFam" id="1.10.10.10:FF:000001">
    <property type="entry name" value="LysR family transcriptional regulator"/>
    <property type="match status" value="1"/>
</dbReference>
<dbReference type="CDD" id="cd08422">
    <property type="entry name" value="PBP2_CrgA_like"/>
    <property type="match status" value="1"/>
</dbReference>
<protein>
    <submittedName>
        <fullName evidence="6">Transcriptional regulator, LysR family</fullName>
    </submittedName>
</protein>
<evidence type="ECO:0000256" key="2">
    <source>
        <dbReference type="ARBA" id="ARBA00023015"/>
    </source>
</evidence>
<evidence type="ECO:0000256" key="3">
    <source>
        <dbReference type="ARBA" id="ARBA00023125"/>
    </source>
</evidence>
<dbReference type="Gene3D" id="3.40.190.290">
    <property type="match status" value="1"/>
</dbReference>
<dbReference type="Pfam" id="PF00126">
    <property type="entry name" value="HTH_1"/>
    <property type="match status" value="1"/>
</dbReference>
<evidence type="ECO:0000256" key="4">
    <source>
        <dbReference type="ARBA" id="ARBA00023163"/>
    </source>
</evidence>
<keyword evidence="2" id="KW-0805">Transcription regulation</keyword>
<keyword evidence="3" id="KW-0238">DNA-binding</keyword>
<evidence type="ECO:0000259" key="5">
    <source>
        <dbReference type="PROSITE" id="PS50931"/>
    </source>
</evidence>
<feature type="domain" description="HTH lysR-type" evidence="5">
    <location>
        <begin position="1"/>
        <end position="59"/>
    </location>
</feature>
<gene>
    <name evidence="6" type="ORF">MNBD_GAMMA02-24</name>
</gene>
<evidence type="ECO:0000313" key="6">
    <source>
        <dbReference type="EMBL" id="VAW45236.1"/>
    </source>
</evidence>